<proteinExistence type="predicted"/>
<comment type="caution">
    <text evidence="1">The sequence shown here is derived from an EMBL/GenBank/DDBJ whole genome shotgun (WGS) entry which is preliminary data.</text>
</comment>
<accession>A0A392T1Z6</accession>
<sequence>MQADGVEPNAVTIPSLIPACANISKLTHGKAIHCFSLRNGIFDDVYVSSALI</sequence>
<organism evidence="1 2">
    <name type="scientific">Trifolium medium</name>
    <dbReference type="NCBI Taxonomy" id="97028"/>
    <lineage>
        <taxon>Eukaryota</taxon>
        <taxon>Viridiplantae</taxon>
        <taxon>Streptophyta</taxon>
        <taxon>Embryophyta</taxon>
        <taxon>Tracheophyta</taxon>
        <taxon>Spermatophyta</taxon>
        <taxon>Magnoliopsida</taxon>
        <taxon>eudicotyledons</taxon>
        <taxon>Gunneridae</taxon>
        <taxon>Pentapetalae</taxon>
        <taxon>rosids</taxon>
        <taxon>fabids</taxon>
        <taxon>Fabales</taxon>
        <taxon>Fabaceae</taxon>
        <taxon>Papilionoideae</taxon>
        <taxon>50 kb inversion clade</taxon>
        <taxon>NPAAA clade</taxon>
        <taxon>Hologalegina</taxon>
        <taxon>IRL clade</taxon>
        <taxon>Trifolieae</taxon>
        <taxon>Trifolium</taxon>
    </lineage>
</organism>
<evidence type="ECO:0000313" key="1">
    <source>
        <dbReference type="EMBL" id="MCI54186.1"/>
    </source>
</evidence>
<dbReference type="GO" id="GO:0003723">
    <property type="term" value="F:RNA binding"/>
    <property type="evidence" value="ECO:0007669"/>
    <property type="project" value="InterPro"/>
</dbReference>
<dbReference type="GO" id="GO:0009451">
    <property type="term" value="P:RNA modification"/>
    <property type="evidence" value="ECO:0007669"/>
    <property type="project" value="InterPro"/>
</dbReference>
<dbReference type="PANTHER" id="PTHR47926">
    <property type="entry name" value="PENTATRICOPEPTIDE REPEAT-CONTAINING PROTEIN"/>
    <property type="match status" value="1"/>
</dbReference>
<reference evidence="1 2" key="1">
    <citation type="journal article" date="2018" name="Front. Plant Sci.">
        <title>Red Clover (Trifolium pratense) and Zigzag Clover (T. medium) - A Picture of Genomic Similarities and Differences.</title>
        <authorList>
            <person name="Dluhosova J."/>
            <person name="Istvanek J."/>
            <person name="Nedelnik J."/>
            <person name="Repkova J."/>
        </authorList>
    </citation>
    <scope>NUCLEOTIDE SEQUENCE [LARGE SCALE GENOMIC DNA]</scope>
    <source>
        <strain evidence="2">cv. 10/8</strain>
        <tissue evidence="1">Leaf</tissue>
    </source>
</reference>
<name>A0A392T1Z6_9FABA</name>
<dbReference type="InterPro" id="IPR046960">
    <property type="entry name" value="PPR_At4g14850-like_plant"/>
</dbReference>
<dbReference type="AlphaFoldDB" id="A0A392T1Z6"/>
<keyword evidence="2" id="KW-1185">Reference proteome</keyword>
<dbReference type="PANTHER" id="PTHR47926:SF386">
    <property type="entry name" value="PENTATRICOPEPTIDE REPEAT-CONTAINING PROTEIN"/>
    <property type="match status" value="1"/>
</dbReference>
<dbReference type="EMBL" id="LXQA010475492">
    <property type="protein sequence ID" value="MCI54186.1"/>
    <property type="molecule type" value="Genomic_DNA"/>
</dbReference>
<feature type="non-terminal residue" evidence="1">
    <location>
        <position position="52"/>
    </location>
</feature>
<protein>
    <submittedName>
        <fullName evidence="1">Pentatricopeptide repeat-containing protein</fullName>
    </submittedName>
</protein>
<evidence type="ECO:0000313" key="2">
    <source>
        <dbReference type="Proteomes" id="UP000265520"/>
    </source>
</evidence>
<dbReference type="Proteomes" id="UP000265520">
    <property type="component" value="Unassembled WGS sequence"/>
</dbReference>